<keyword evidence="3" id="KW-0378">Hydrolase</keyword>
<dbReference type="GO" id="GO:0008270">
    <property type="term" value="F:zinc ion binding"/>
    <property type="evidence" value="ECO:0007669"/>
    <property type="project" value="InterPro"/>
</dbReference>
<evidence type="ECO:0000313" key="7">
    <source>
        <dbReference type="Proteomes" id="UP000663444"/>
    </source>
</evidence>
<organism evidence="6 7">
    <name type="scientific">Azospira restricta</name>
    <dbReference type="NCBI Taxonomy" id="404405"/>
    <lineage>
        <taxon>Bacteria</taxon>
        <taxon>Pseudomonadati</taxon>
        <taxon>Pseudomonadota</taxon>
        <taxon>Betaproteobacteria</taxon>
        <taxon>Rhodocyclales</taxon>
        <taxon>Rhodocyclaceae</taxon>
        <taxon>Azospira</taxon>
    </lineage>
</organism>
<dbReference type="Pfam" id="PF00753">
    <property type="entry name" value="Lactamase_B"/>
    <property type="match status" value="1"/>
</dbReference>
<proteinExistence type="predicted"/>
<keyword evidence="4" id="KW-0862">Zinc</keyword>
<comment type="cofactor">
    <cofactor evidence="1">
        <name>Zn(2+)</name>
        <dbReference type="ChEBI" id="CHEBI:29105"/>
    </cofactor>
</comment>
<dbReference type="GO" id="GO:0008800">
    <property type="term" value="F:beta-lactamase activity"/>
    <property type="evidence" value="ECO:0007669"/>
    <property type="project" value="InterPro"/>
</dbReference>
<dbReference type="InterPro" id="IPR001279">
    <property type="entry name" value="Metallo-B-lactamas"/>
</dbReference>
<evidence type="ECO:0000256" key="1">
    <source>
        <dbReference type="ARBA" id="ARBA00001947"/>
    </source>
</evidence>
<sequence length="309" mass="33644">MSERIPPPNLPDSLLVLERGWLSSNNVVFFEGEAAALVDSGYVSHAAQTVALLERALAGRRLTHLINTHSHSDHIGGNAAVQTAFGCRITVPAGIAATIADWDEAALLLSPLGQRAARFAHDATYAAGDSFVLGELEWRALAVPGHDMDALALYNPEKRLLISGDALWQDGFGVIFSELLGNPDGLKATRETLEMLARLPIDAVIPGHGAPFADVPEAFERAFMRLAAFEQNIERLARHALKVMLAFFMLEKRQLPRDTLPEFLAGLAFVQNVNIRYLGYDDESLADWLVADLTRAGALREEDGLLLAT</sequence>
<evidence type="ECO:0000256" key="2">
    <source>
        <dbReference type="ARBA" id="ARBA00022723"/>
    </source>
</evidence>
<keyword evidence="2" id="KW-0479">Metal-binding</keyword>
<feature type="domain" description="Metallo-beta-lactamase" evidence="5">
    <location>
        <begin position="24"/>
        <end position="208"/>
    </location>
</feature>
<dbReference type="RefSeq" id="WP_203388071.1">
    <property type="nucleotide sequence ID" value="NZ_CP064781.1"/>
</dbReference>
<evidence type="ECO:0000256" key="4">
    <source>
        <dbReference type="ARBA" id="ARBA00022833"/>
    </source>
</evidence>
<dbReference type="PROSITE" id="PS00743">
    <property type="entry name" value="BETA_LACTAMASE_B_1"/>
    <property type="match status" value="1"/>
</dbReference>
<dbReference type="KEGG" id="ares:IWH25_04000"/>
<dbReference type="Gene3D" id="3.60.15.10">
    <property type="entry name" value="Ribonuclease Z/Hydroxyacylglutathione hydrolase-like"/>
    <property type="match status" value="1"/>
</dbReference>
<dbReference type="InterPro" id="IPR050662">
    <property type="entry name" value="Sec-metab_biosynth-thioest"/>
</dbReference>
<dbReference type="SMART" id="SM00849">
    <property type="entry name" value="Lactamase_B"/>
    <property type="match status" value="1"/>
</dbReference>
<gene>
    <name evidence="6" type="ORF">IWH25_04000</name>
</gene>
<dbReference type="Proteomes" id="UP000663444">
    <property type="component" value="Chromosome"/>
</dbReference>
<evidence type="ECO:0000256" key="3">
    <source>
        <dbReference type="ARBA" id="ARBA00022801"/>
    </source>
</evidence>
<evidence type="ECO:0000313" key="6">
    <source>
        <dbReference type="EMBL" id="QRJ64525.1"/>
    </source>
</evidence>
<dbReference type="CDD" id="cd06262">
    <property type="entry name" value="metallo-hydrolase-like_MBL-fold"/>
    <property type="match status" value="1"/>
</dbReference>
<dbReference type="EMBL" id="CP064781">
    <property type="protein sequence ID" value="QRJ64525.1"/>
    <property type="molecule type" value="Genomic_DNA"/>
</dbReference>
<protein>
    <submittedName>
        <fullName evidence="6">MBL fold metallo-hydrolase</fullName>
    </submittedName>
</protein>
<dbReference type="AlphaFoldDB" id="A0A974SQD1"/>
<reference evidence="6" key="1">
    <citation type="submission" date="2020-11" db="EMBL/GenBank/DDBJ databases">
        <title>Azospira restricta DSM 18626 genome sequence.</title>
        <authorList>
            <person name="Moe W.M."/>
        </authorList>
    </citation>
    <scope>NUCLEOTIDE SEQUENCE</scope>
    <source>
        <strain evidence="6">DSM 18626</strain>
    </source>
</reference>
<dbReference type="InterPro" id="IPR001018">
    <property type="entry name" value="Beta-lactamase_class-B_CS"/>
</dbReference>
<dbReference type="PANTHER" id="PTHR23131:SF0">
    <property type="entry name" value="ENDORIBONUCLEASE LACTB2"/>
    <property type="match status" value="1"/>
</dbReference>
<dbReference type="PANTHER" id="PTHR23131">
    <property type="entry name" value="ENDORIBONUCLEASE LACTB2"/>
    <property type="match status" value="1"/>
</dbReference>
<keyword evidence="7" id="KW-1185">Reference proteome</keyword>
<name>A0A974SQD1_9RHOO</name>
<dbReference type="InterPro" id="IPR036866">
    <property type="entry name" value="RibonucZ/Hydroxyglut_hydro"/>
</dbReference>
<dbReference type="SUPFAM" id="SSF56281">
    <property type="entry name" value="Metallo-hydrolase/oxidoreductase"/>
    <property type="match status" value="1"/>
</dbReference>
<evidence type="ECO:0000259" key="5">
    <source>
        <dbReference type="SMART" id="SM00849"/>
    </source>
</evidence>
<accession>A0A974SQD1</accession>
<dbReference type="GO" id="GO:0017001">
    <property type="term" value="P:antibiotic catabolic process"/>
    <property type="evidence" value="ECO:0007669"/>
    <property type="project" value="InterPro"/>
</dbReference>